<accession>F8L5S1</accession>
<proteinExistence type="predicted"/>
<reference evidence="1 2" key="2">
    <citation type="journal article" date="2011" name="Mol. Biol. Evol.">
        <title>Unity in variety--the pan-genome of the Chlamydiae.</title>
        <authorList>
            <person name="Collingro A."/>
            <person name="Tischler P."/>
            <person name="Weinmaier T."/>
            <person name="Penz T."/>
            <person name="Heinz E."/>
            <person name="Brunham R.C."/>
            <person name="Read T.D."/>
            <person name="Bavoil P.M."/>
            <person name="Sachse K."/>
            <person name="Kahane S."/>
            <person name="Friedman M.G."/>
            <person name="Rattei T."/>
            <person name="Myers G.S."/>
            <person name="Horn M."/>
        </authorList>
    </citation>
    <scope>NUCLEOTIDE SEQUENCE [LARGE SCALE GENOMIC DNA]</scope>
    <source>
        <strain evidence="2">ATCC VR-1471 / Z</strain>
    </source>
</reference>
<evidence type="ECO:0000313" key="2">
    <source>
        <dbReference type="Proteomes" id="UP000000496"/>
    </source>
</evidence>
<dbReference type="HOGENOM" id="CLU_2261938_0_0_0"/>
<reference key="1">
    <citation type="journal article" date="2011" name="Mol. Biol. Evol.">
        <title>Unity in variety -- the pan-genome of the Chlamydiae.</title>
        <authorList>
            <person name="Collingro A."/>
            <person name="Tischler P."/>
            <person name="Weinmaier T."/>
            <person name="Penz T."/>
            <person name="Heinz E."/>
            <person name="Brunham R.C."/>
            <person name="Read T.D."/>
            <person name="Bavoil P.M."/>
            <person name="Sachse K."/>
            <person name="Kahane S."/>
            <person name="Friedman M.G."/>
            <person name="Rattei T."/>
            <person name="Myers G.S.A."/>
            <person name="Horn M."/>
        </authorList>
    </citation>
    <scope>NUCLEOTIDE SEQUENCE</scope>
    <source>
        <strain>Z</strain>
    </source>
</reference>
<protein>
    <submittedName>
        <fullName evidence="1">Uncharacterized protein</fullName>
    </submittedName>
</protein>
<dbReference type="RefSeq" id="WP_013942530.1">
    <property type="nucleotide sequence ID" value="NC_015713.1"/>
</dbReference>
<dbReference type="EMBL" id="FR872582">
    <property type="protein sequence ID" value="CCB88063.1"/>
    <property type="molecule type" value="Genomic_DNA"/>
</dbReference>
<dbReference type="KEGG" id="sng:SNE_A01860"/>
<keyword evidence="2" id="KW-1185">Reference proteome</keyword>
<dbReference type="STRING" id="331113.SNE_A01860"/>
<gene>
    <name evidence="1" type="ordered locus">SNE_A01860</name>
</gene>
<organism evidence="1 2">
    <name type="scientific">Simkania negevensis (strain ATCC VR-1471 / DSM 27360 / Z)</name>
    <dbReference type="NCBI Taxonomy" id="331113"/>
    <lineage>
        <taxon>Bacteria</taxon>
        <taxon>Pseudomonadati</taxon>
        <taxon>Chlamydiota</taxon>
        <taxon>Chlamydiia</taxon>
        <taxon>Parachlamydiales</taxon>
        <taxon>Simkaniaceae</taxon>
        <taxon>Simkania</taxon>
    </lineage>
</organism>
<sequence>MTQVLSPFSLVFAGKNEETFISVAIKLTERVMRVVATALLLSSTCEVSAQTSSSVFRKSLLAAGVAEGVTELISHCDHLLTRLARSCDTFFQTEGIIEREARK</sequence>
<evidence type="ECO:0000313" key="1">
    <source>
        <dbReference type="EMBL" id="CCB88063.1"/>
    </source>
</evidence>
<dbReference type="Proteomes" id="UP000000496">
    <property type="component" value="Chromosome gsn.131"/>
</dbReference>
<dbReference type="AlphaFoldDB" id="F8L5S1"/>
<name>F8L5S1_SIMNZ</name>